<reference evidence="7" key="1">
    <citation type="journal article" date="2023" name="Plant J.">
        <title>Genome sequences and population genomics provide insights into the demographic history, inbreeding, and mutation load of two 'living fossil' tree species of Dipteronia.</title>
        <authorList>
            <person name="Feng Y."/>
            <person name="Comes H.P."/>
            <person name="Chen J."/>
            <person name="Zhu S."/>
            <person name="Lu R."/>
            <person name="Zhang X."/>
            <person name="Li P."/>
            <person name="Qiu J."/>
            <person name="Olsen K.M."/>
            <person name="Qiu Y."/>
        </authorList>
    </citation>
    <scope>NUCLEOTIDE SEQUENCE</scope>
    <source>
        <strain evidence="7">KIB01</strain>
    </source>
</reference>
<sequence length="177" mass="19711">MSWYVPSLKASKIGDVCQHTRKAHEVVFFLAIYLISVGTGGHKLSLESFGADQFDDDHIAEGKKKMSFFNWWNFGLCSGILLGVTVSVYVQDHVGWGAGAIILTAVMAMSLLLFTIGRPYYRYRVPTGSPLMPLFQVLVTAIGKRNLSYPSNPDQLYEVPNAQMAKGRLLCHTNKHK</sequence>
<accession>A0AAD9XE26</accession>
<keyword evidence="4 6" id="KW-1133">Transmembrane helix</keyword>
<comment type="caution">
    <text evidence="7">The sequence shown here is derived from an EMBL/GenBank/DDBJ whole genome shotgun (WGS) entry which is preliminary data.</text>
</comment>
<proteinExistence type="inferred from homology"/>
<dbReference type="GO" id="GO:0022857">
    <property type="term" value="F:transmembrane transporter activity"/>
    <property type="evidence" value="ECO:0007669"/>
    <property type="project" value="InterPro"/>
</dbReference>
<dbReference type="PANTHER" id="PTHR11654">
    <property type="entry name" value="OLIGOPEPTIDE TRANSPORTER-RELATED"/>
    <property type="match status" value="1"/>
</dbReference>
<dbReference type="Gene3D" id="1.20.1250.20">
    <property type="entry name" value="MFS general substrate transporter like domains"/>
    <property type="match status" value="1"/>
</dbReference>
<dbReference type="GO" id="GO:0016020">
    <property type="term" value="C:membrane"/>
    <property type="evidence" value="ECO:0007669"/>
    <property type="project" value="UniProtKB-SubCell"/>
</dbReference>
<dbReference type="Pfam" id="PF00854">
    <property type="entry name" value="PTR2"/>
    <property type="match status" value="1"/>
</dbReference>
<comment type="similarity">
    <text evidence="2">Belongs to the major facilitator superfamily. Proton-dependent oligopeptide transporter (POT/PTR) (TC 2.A.17) family.</text>
</comment>
<evidence type="ECO:0000256" key="2">
    <source>
        <dbReference type="ARBA" id="ARBA00005982"/>
    </source>
</evidence>
<dbReference type="InterPro" id="IPR036259">
    <property type="entry name" value="MFS_trans_sf"/>
</dbReference>
<dbReference type="AlphaFoldDB" id="A0AAD9XE26"/>
<evidence type="ECO:0000256" key="4">
    <source>
        <dbReference type="ARBA" id="ARBA00022989"/>
    </source>
</evidence>
<protein>
    <submittedName>
        <fullName evidence="7">Uncharacterized protein</fullName>
    </submittedName>
</protein>
<gene>
    <name evidence="7" type="ORF">Ddye_010806</name>
</gene>
<organism evidence="7 8">
    <name type="scientific">Dipteronia dyeriana</name>
    <dbReference type="NCBI Taxonomy" id="168575"/>
    <lineage>
        <taxon>Eukaryota</taxon>
        <taxon>Viridiplantae</taxon>
        <taxon>Streptophyta</taxon>
        <taxon>Embryophyta</taxon>
        <taxon>Tracheophyta</taxon>
        <taxon>Spermatophyta</taxon>
        <taxon>Magnoliopsida</taxon>
        <taxon>eudicotyledons</taxon>
        <taxon>Gunneridae</taxon>
        <taxon>Pentapetalae</taxon>
        <taxon>rosids</taxon>
        <taxon>malvids</taxon>
        <taxon>Sapindales</taxon>
        <taxon>Sapindaceae</taxon>
        <taxon>Hippocastanoideae</taxon>
        <taxon>Acereae</taxon>
        <taxon>Dipteronia</taxon>
    </lineage>
</organism>
<evidence type="ECO:0000313" key="8">
    <source>
        <dbReference type="Proteomes" id="UP001280121"/>
    </source>
</evidence>
<dbReference type="EMBL" id="JANJYI010000003">
    <property type="protein sequence ID" value="KAK2657754.1"/>
    <property type="molecule type" value="Genomic_DNA"/>
</dbReference>
<dbReference type="InterPro" id="IPR000109">
    <property type="entry name" value="POT_fam"/>
</dbReference>
<keyword evidence="8" id="KW-1185">Reference proteome</keyword>
<feature type="transmembrane region" description="Helical" evidence="6">
    <location>
        <begin position="71"/>
        <end position="90"/>
    </location>
</feature>
<comment type="subcellular location">
    <subcellularLocation>
        <location evidence="1">Membrane</location>
        <topology evidence="1">Multi-pass membrane protein</topology>
    </subcellularLocation>
</comment>
<name>A0AAD9XE26_9ROSI</name>
<evidence type="ECO:0000256" key="1">
    <source>
        <dbReference type="ARBA" id="ARBA00004141"/>
    </source>
</evidence>
<evidence type="ECO:0000313" key="7">
    <source>
        <dbReference type="EMBL" id="KAK2657754.1"/>
    </source>
</evidence>
<dbReference type="Proteomes" id="UP001280121">
    <property type="component" value="Unassembled WGS sequence"/>
</dbReference>
<evidence type="ECO:0000256" key="3">
    <source>
        <dbReference type="ARBA" id="ARBA00022692"/>
    </source>
</evidence>
<feature type="transmembrane region" description="Helical" evidence="6">
    <location>
        <begin position="96"/>
        <end position="116"/>
    </location>
</feature>
<evidence type="ECO:0000256" key="5">
    <source>
        <dbReference type="ARBA" id="ARBA00023136"/>
    </source>
</evidence>
<keyword evidence="3 6" id="KW-0812">Transmembrane</keyword>
<evidence type="ECO:0000256" key="6">
    <source>
        <dbReference type="SAM" id="Phobius"/>
    </source>
</evidence>
<keyword evidence="5 6" id="KW-0472">Membrane</keyword>
<dbReference type="SUPFAM" id="SSF103473">
    <property type="entry name" value="MFS general substrate transporter"/>
    <property type="match status" value="1"/>
</dbReference>